<dbReference type="InterPro" id="IPR027417">
    <property type="entry name" value="P-loop_NTPase"/>
</dbReference>
<dbReference type="SUPFAM" id="SSF50998">
    <property type="entry name" value="Quinoprotein alcohol dehydrogenase-like"/>
    <property type="match status" value="1"/>
</dbReference>
<protein>
    <recommendedName>
        <fullName evidence="4">NACHT domain-containing protein</fullName>
    </recommendedName>
</protein>
<evidence type="ECO:0000256" key="2">
    <source>
        <dbReference type="ARBA" id="ARBA00022737"/>
    </source>
</evidence>
<name>A0A9N9U092_9HYPO</name>
<dbReference type="PROSITE" id="PS50837">
    <property type="entry name" value="NACHT"/>
    <property type="match status" value="1"/>
</dbReference>
<evidence type="ECO:0000256" key="1">
    <source>
        <dbReference type="ARBA" id="ARBA00022574"/>
    </source>
</evidence>
<gene>
    <name evidence="5" type="ORF">CBYS24578_00013957</name>
</gene>
<dbReference type="Gene3D" id="3.40.50.300">
    <property type="entry name" value="P-loop containing nucleotide triphosphate hydrolases"/>
    <property type="match status" value="1"/>
</dbReference>
<keyword evidence="2" id="KW-0677">Repeat</keyword>
<dbReference type="EMBL" id="CABFNO020001273">
    <property type="protein sequence ID" value="CAG9975909.1"/>
    <property type="molecule type" value="Genomic_DNA"/>
</dbReference>
<dbReference type="PROSITE" id="PS00678">
    <property type="entry name" value="WD_REPEATS_1"/>
    <property type="match status" value="1"/>
</dbReference>
<dbReference type="PANTHER" id="PTHR10039">
    <property type="entry name" value="AMELOGENIN"/>
    <property type="match status" value="1"/>
</dbReference>
<dbReference type="InterPro" id="IPR001680">
    <property type="entry name" value="WD40_rpt"/>
</dbReference>
<feature type="repeat" description="WD" evidence="3">
    <location>
        <begin position="1064"/>
        <end position="1105"/>
    </location>
</feature>
<dbReference type="InterPro" id="IPR015943">
    <property type="entry name" value="WD40/YVTN_repeat-like_dom_sf"/>
</dbReference>
<comment type="caution">
    <text evidence="5">The sequence shown here is derived from an EMBL/GenBank/DDBJ whole genome shotgun (WGS) entry which is preliminary data.</text>
</comment>
<reference evidence="6" key="1">
    <citation type="submission" date="2019-06" db="EMBL/GenBank/DDBJ databases">
        <authorList>
            <person name="Broberg M."/>
        </authorList>
    </citation>
    <scope>NUCLEOTIDE SEQUENCE [LARGE SCALE GENOMIC DNA]</scope>
</reference>
<dbReference type="PANTHER" id="PTHR10039:SF17">
    <property type="entry name" value="FUNGAL STAND N-TERMINAL GOODBYE DOMAIN-CONTAINING PROTEIN-RELATED"/>
    <property type="match status" value="1"/>
</dbReference>
<reference evidence="5 6" key="2">
    <citation type="submission" date="2021-10" db="EMBL/GenBank/DDBJ databases">
        <authorList>
            <person name="Piombo E."/>
        </authorList>
    </citation>
    <scope>NUCLEOTIDE SEQUENCE [LARGE SCALE GENOMIC DNA]</scope>
</reference>
<dbReference type="Proteomes" id="UP000754883">
    <property type="component" value="Unassembled WGS sequence"/>
</dbReference>
<dbReference type="InterPro" id="IPR056884">
    <property type="entry name" value="NPHP3-like_N"/>
</dbReference>
<dbReference type="SUPFAM" id="SSF52540">
    <property type="entry name" value="P-loop containing nucleoside triphosphate hydrolases"/>
    <property type="match status" value="1"/>
</dbReference>
<dbReference type="OrthoDB" id="538223at2759"/>
<dbReference type="InterPro" id="IPR011047">
    <property type="entry name" value="Quinoprotein_ADH-like_sf"/>
</dbReference>
<evidence type="ECO:0000256" key="3">
    <source>
        <dbReference type="PROSITE-ProRule" id="PRU00221"/>
    </source>
</evidence>
<keyword evidence="1 3" id="KW-0853">WD repeat</keyword>
<sequence length="1281" mass="144534">MAEALGLAVNCLTVIDLTVKVASKLYDYGKDVANARDDINRLHDKVLGLQQISLSVQALLDRQGDARNIPTIDLLRQGIFGTEEKLQQLHDALDIRGARQPMRMLGFRSLKWPFKSQDVEKIHSDLQGCFEMLSQSLQVDQTSLLLDIDRRSILDRIPHAPDAAYNSRVEDQNPTCHPETRSGILFDIHKWIDDPHAKSIFWLNGMAGTGKSTISRTVARSLAQRGSLAASFFFKRGESNRGDSALFFSTLAFQLVSSVPGYGQVLKEILDENPRLMNKSLQDQFNQLLVEPLSLASKHTQNTAPFILVVDALDECGDDNDIRMIIHLLSSTDVSSNGSWRVRTFLTSRPELPIRLGFGAVRGTFQDLILHDIPSYIIERDISVFLRYELENIRFNYNLTVPQHRQLPLDWPGEASIEHITDMASPLFIAAATVCRFISDRRIGSPEEQLAKIVNSSGNEVSKLEGIYLPILRQTLVGLSVAEHEIALSDFRSILGTIAIAYTPLSARGLANILQLPERKVESRLDLLHSCLNVPSEPELPVRILHLSFRDFLVDPSRKDQSIFWINQQVTHFQIAERCLDIMDRLLQRDICGTGRNESRADLNDFQKERMVPNELEYSCLYWVDHLIEAREPLRDEHPVHCFLRTHLLHWIEAYCILANTSSLLSMIQGLIDLVESPDAEAIKSFLEDTFRIVSTNLSMIRKYPLQVYSSMLLFAPTNSIIRNTFASDMPGCVSIKTKLNSDWDPLLMTFEYEWKSGKIQMLSWSHDNAFLAAIFPWGRIQVWDVMSGQEHLSVYTHGKTRLEFSHTSEFLAASGETEIELFRRATGEAVQTIGNFGCWGFAKDAPLLATTSEDGDIILWKVVLSAHGSPFLPLKVLSASKITVSWMNVYEEGLTVASTYQDHQVTLWRFTADANVPNGDSTQPTCLGSISSPKSFFRNKYAKVMLSPNSQLIAFITPGSLLAYKVEICCATNGTLLQTFESDDAIQSTIIFSSDSQFIARDSGKGTVEVRPRAGGTSIMSLSHRGATSAAFSHDSNKLAVAWRGSVQISSISQARLTKRTQIERRLKPINCIELSPDSSVLAIGTSDEEIELWDTSTGVHRQTLRVKSSTYRFLAFSPDSQMLACWDEQEIKVWKVDTGECMMQSRVGLGLVRGTVIYHQQWRLNLVPGFPSLDPESPFPDDIYHEFGIRHLSTFQNYGLLFGNLEYVADTKDLMIYLGTKSGTWKAIVLRHSDGRWIRRGHQLETREPHTAKIRARFYSTLSYLYLENLEVPYQTYKR</sequence>
<keyword evidence="6" id="KW-1185">Reference proteome</keyword>
<dbReference type="Pfam" id="PF24883">
    <property type="entry name" value="NPHP3_N"/>
    <property type="match status" value="1"/>
</dbReference>
<organism evidence="5 6">
    <name type="scientific">Clonostachys byssicola</name>
    <dbReference type="NCBI Taxonomy" id="160290"/>
    <lineage>
        <taxon>Eukaryota</taxon>
        <taxon>Fungi</taxon>
        <taxon>Dikarya</taxon>
        <taxon>Ascomycota</taxon>
        <taxon>Pezizomycotina</taxon>
        <taxon>Sordariomycetes</taxon>
        <taxon>Hypocreomycetidae</taxon>
        <taxon>Hypocreales</taxon>
        <taxon>Bionectriaceae</taxon>
        <taxon>Clonostachys</taxon>
    </lineage>
</organism>
<dbReference type="InterPro" id="IPR019775">
    <property type="entry name" value="WD40_repeat_CS"/>
</dbReference>
<dbReference type="SMART" id="SM00320">
    <property type="entry name" value="WD40"/>
    <property type="match status" value="7"/>
</dbReference>
<dbReference type="PROSITE" id="PS50294">
    <property type="entry name" value="WD_REPEATS_REGION"/>
    <property type="match status" value="1"/>
</dbReference>
<evidence type="ECO:0000259" key="4">
    <source>
        <dbReference type="PROSITE" id="PS50837"/>
    </source>
</evidence>
<dbReference type="Gene3D" id="2.130.10.10">
    <property type="entry name" value="YVTN repeat-like/Quinoprotein amine dehydrogenase"/>
    <property type="match status" value="2"/>
</dbReference>
<dbReference type="PROSITE" id="PS50082">
    <property type="entry name" value="WD_REPEATS_2"/>
    <property type="match status" value="1"/>
</dbReference>
<accession>A0A9N9U092</accession>
<evidence type="ECO:0000313" key="5">
    <source>
        <dbReference type="EMBL" id="CAG9975909.1"/>
    </source>
</evidence>
<proteinExistence type="predicted"/>
<evidence type="ECO:0000313" key="6">
    <source>
        <dbReference type="Proteomes" id="UP000754883"/>
    </source>
</evidence>
<dbReference type="InterPro" id="IPR007111">
    <property type="entry name" value="NACHT_NTPase"/>
</dbReference>
<feature type="domain" description="NACHT" evidence="4">
    <location>
        <begin position="199"/>
        <end position="350"/>
    </location>
</feature>
<dbReference type="Pfam" id="PF00400">
    <property type="entry name" value="WD40"/>
    <property type="match status" value="1"/>
</dbReference>